<keyword evidence="4 6" id="KW-1133">Transmembrane helix</keyword>
<dbReference type="EMBL" id="JAMGBA010000004">
    <property type="protein sequence ID" value="MCL6699842.1"/>
    <property type="molecule type" value="Genomic_DNA"/>
</dbReference>
<feature type="transmembrane region" description="Helical" evidence="6">
    <location>
        <begin position="342"/>
        <end position="368"/>
    </location>
</feature>
<keyword evidence="3 6" id="KW-0812">Transmembrane</keyword>
<evidence type="ECO:0000256" key="6">
    <source>
        <dbReference type="SAM" id="Phobius"/>
    </source>
</evidence>
<comment type="caution">
    <text evidence="8">The sequence shown here is derived from an EMBL/GenBank/DDBJ whole genome shotgun (WGS) entry which is preliminary data.</text>
</comment>
<dbReference type="SUPFAM" id="SSF103473">
    <property type="entry name" value="MFS general substrate transporter"/>
    <property type="match status" value="1"/>
</dbReference>
<evidence type="ECO:0000313" key="9">
    <source>
        <dbReference type="Proteomes" id="UP001203410"/>
    </source>
</evidence>
<dbReference type="InterPro" id="IPR020846">
    <property type="entry name" value="MFS_dom"/>
</dbReference>
<evidence type="ECO:0000256" key="4">
    <source>
        <dbReference type="ARBA" id="ARBA00022989"/>
    </source>
</evidence>
<feature type="transmembrane region" description="Helical" evidence="6">
    <location>
        <begin position="62"/>
        <end position="83"/>
    </location>
</feature>
<feature type="transmembrane region" description="Helical" evidence="6">
    <location>
        <begin position="124"/>
        <end position="146"/>
    </location>
</feature>
<feature type="transmembrane region" description="Helical" evidence="6">
    <location>
        <begin position="281"/>
        <end position="304"/>
    </location>
</feature>
<name>A0ABT0RXW6_9SPHN</name>
<feature type="transmembrane region" description="Helical" evidence="6">
    <location>
        <begin position="29"/>
        <end position="50"/>
    </location>
</feature>
<organism evidence="8 9">
    <name type="scientific">Sphingomonas caseinilyticus</name>
    <dbReference type="NCBI Taxonomy" id="2908205"/>
    <lineage>
        <taxon>Bacteria</taxon>
        <taxon>Pseudomonadati</taxon>
        <taxon>Pseudomonadota</taxon>
        <taxon>Alphaproteobacteria</taxon>
        <taxon>Sphingomonadales</taxon>
        <taxon>Sphingomonadaceae</taxon>
        <taxon>Sphingomonas</taxon>
    </lineage>
</organism>
<dbReference type="InterPro" id="IPR044770">
    <property type="entry name" value="MFS_spinster-like"/>
</dbReference>
<dbReference type="PANTHER" id="PTHR23505:SF79">
    <property type="entry name" value="PROTEIN SPINSTER"/>
    <property type="match status" value="1"/>
</dbReference>
<evidence type="ECO:0000313" key="8">
    <source>
        <dbReference type="EMBL" id="MCL6699842.1"/>
    </source>
</evidence>
<dbReference type="Gene3D" id="1.20.1250.20">
    <property type="entry name" value="MFS general substrate transporter like domains"/>
    <property type="match status" value="1"/>
</dbReference>
<evidence type="ECO:0000256" key="1">
    <source>
        <dbReference type="ARBA" id="ARBA00004141"/>
    </source>
</evidence>
<evidence type="ECO:0000259" key="7">
    <source>
        <dbReference type="PROSITE" id="PS50850"/>
    </source>
</evidence>
<keyword evidence="5 6" id="KW-0472">Membrane</keyword>
<comment type="subcellular location">
    <subcellularLocation>
        <location evidence="1">Membrane</location>
        <topology evidence="1">Multi-pass membrane protein</topology>
    </subcellularLocation>
</comment>
<accession>A0ABT0RXW6</accession>
<feature type="transmembrane region" description="Helical" evidence="6">
    <location>
        <begin position="166"/>
        <end position="184"/>
    </location>
</feature>
<feature type="transmembrane region" description="Helical" evidence="6">
    <location>
        <begin position="408"/>
        <end position="430"/>
    </location>
</feature>
<reference evidence="8 9" key="1">
    <citation type="submission" date="2022-05" db="EMBL/GenBank/DDBJ databases">
        <authorList>
            <person name="Jo J.-H."/>
            <person name="Im W.-T."/>
        </authorList>
    </citation>
    <scope>NUCLEOTIDE SEQUENCE [LARGE SCALE GENOMIC DNA]</scope>
    <source>
        <strain evidence="8 9">NSE70-1</strain>
    </source>
</reference>
<proteinExistence type="predicted"/>
<feature type="transmembrane region" description="Helical" evidence="6">
    <location>
        <begin position="375"/>
        <end position="396"/>
    </location>
</feature>
<dbReference type="Proteomes" id="UP001203410">
    <property type="component" value="Unassembled WGS sequence"/>
</dbReference>
<dbReference type="PANTHER" id="PTHR23505">
    <property type="entry name" value="SPINSTER"/>
    <property type="match status" value="1"/>
</dbReference>
<feature type="transmembrane region" description="Helical" evidence="6">
    <location>
        <begin position="316"/>
        <end position="336"/>
    </location>
</feature>
<feature type="transmembrane region" description="Helical" evidence="6">
    <location>
        <begin position="95"/>
        <end position="112"/>
    </location>
</feature>
<dbReference type="Pfam" id="PF07690">
    <property type="entry name" value="MFS_1"/>
    <property type="match status" value="1"/>
</dbReference>
<keyword evidence="9" id="KW-1185">Reference proteome</keyword>
<feature type="transmembrane region" description="Helical" evidence="6">
    <location>
        <begin position="196"/>
        <end position="215"/>
    </location>
</feature>
<dbReference type="RefSeq" id="WP_249905302.1">
    <property type="nucleotide sequence ID" value="NZ_JAMGBA010000004.1"/>
</dbReference>
<protein>
    <submittedName>
        <fullName evidence="8">MFS transporter</fullName>
    </submittedName>
</protein>
<feature type="domain" description="Major facilitator superfamily (MFS) profile" evidence="7">
    <location>
        <begin position="27"/>
        <end position="436"/>
    </location>
</feature>
<evidence type="ECO:0000256" key="3">
    <source>
        <dbReference type="ARBA" id="ARBA00022692"/>
    </source>
</evidence>
<dbReference type="InterPro" id="IPR036259">
    <property type="entry name" value="MFS_trans_sf"/>
</dbReference>
<dbReference type="InterPro" id="IPR011701">
    <property type="entry name" value="MFS"/>
</dbReference>
<sequence length="450" mass="46491">MTAHIASFADSPTVTAAPAPSIGRSMVPLLIIAIAICSGFTMMLSFGIAAETAKRELGLSDTALGIIQGVSAAVPLVLFSIPIGILVDRTNRMRLMVLFSLIWTIGTFWTAFATDSWTLFAARMLTGIGTTGALTAALSLSADLCLPEQRGRAMLIPTLGKSFGQAAGFALAGWLIGVFAAANAPQWFGEMVPWRSAHIMLGVISAALTLPLLFVREPARHEVEAGPEAPLRVVAAELWSRRAFLIPLFVGQVTVVMADAAGGIWAAPVLERNYGLKPEDFAGLLGGVMLFTGIFGSILGGIVADWGQKTGRQGGLLIGAIIAALVGVPAALYPLMPDSMTYLAMLGLLVLAGTVTGLVTSVALTVYLPNELRGLSIGAFIAIAGLIGFGVTPPLVAAVSEPLGGEKFLGTALAIVGAAVSVISVLGFALAMKRAPVTPTCQTGLDIAVR</sequence>
<feature type="transmembrane region" description="Helical" evidence="6">
    <location>
        <begin position="244"/>
        <end position="269"/>
    </location>
</feature>
<keyword evidence="2" id="KW-0813">Transport</keyword>
<gene>
    <name evidence="8" type="ORF">LZ496_13765</name>
</gene>
<evidence type="ECO:0000256" key="5">
    <source>
        <dbReference type="ARBA" id="ARBA00023136"/>
    </source>
</evidence>
<evidence type="ECO:0000256" key="2">
    <source>
        <dbReference type="ARBA" id="ARBA00022448"/>
    </source>
</evidence>
<dbReference type="PROSITE" id="PS50850">
    <property type="entry name" value="MFS"/>
    <property type="match status" value="1"/>
</dbReference>